<dbReference type="EMBL" id="JJRY01000021">
    <property type="protein sequence ID" value="KEF36817.1"/>
    <property type="molecule type" value="Genomic_DNA"/>
</dbReference>
<sequence>MADKDLNQNTPMSEEEIQEILSKYDKEQSFRNYTGILKWLVTIGAISFSGFQLYTAIFGNLASQLQRSVHLTFALGLIFLLYPISNKAKKNRLPFYDAILVIVSIFVGMYWTIEYENLISRAGMYNSLDFIVGALAILLVLEAARRVVGFPITIIAIAFLLYALFGRYMPGFLEHRGVSLERLVSHMYYTLDGILGTPLSVSATFIFLFLLFGAFLEKSGVGQYFNDLALLIAGRSTGGPAKVAVFSSALQGTISGSSVANVVTSGSFTIPMMKKTGYRPEFAGAVEAAASTGGQLMPPIMGAAAFLMAEFTGIPYWDIAKAAAIPALLYFAGIWIMVHLEAKRTGLRGLTKEELPNKKEVLSKIYLLLPIVIIIALMSTGFSPVRSALLGILSVVVVAAFRKDTRMSIKDIFQALENGARTALGVAAATAAAGIIVGVVTLTGLGLKFANGLIDLSGGVLILTLIFTMIASLILGMGSPTTANYIITSTMAAPAIILLLSDPGASEIPASVLLSAHMFAFYFGIIADITPPVALAAFAATGISGGNPIRTGFEASRLAIAAFLIPYIFVFSPALFLMDTTAFEAITVIATSLIGMTALGSGFMGYLVTKMNIFERLLGIAGGLLLVDPGGFTDMLGLGLLAALVVSQIMKTKKHGPKAANA</sequence>
<dbReference type="OrthoDB" id="9759894at2"/>
<dbReference type="NCBIfam" id="TIGR02123">
    <property type="entry name" value="TRAP_fused"/>
    <property type="match status" value="1"/>
</dbReference>
<feature type="transmembrane region" description="Helical" evidence="1">
    <location>
        <begin position="520"/>
        <end position="543"/>
    </location>
</feature>
<dbReference type="AlphaFoldDB" id="A0A072NHU1"/>
<protein>
    <submittedName>
        <fullName evidence="3">TRAP transporter, 4TM/12TM fusion protein</fullName>
    </submittedName>
</protein>
<name>A0A072NHU1_SCHAZ</name>
<evidence type="ECO:0000256" key="1">
    <source>
        <dbReference type="SAM" id="Phobius"/>
    </source>
</evidence>
<evidence type="ECO:0000313" key="3">
    <source>
        <dbReference type="EMBL" id="KEF36817.1"/>
    </source>
</evidence>
<reference evidence="3 4" key="1">
    <citation type="submission" date="2014-04" db="EMBL/GenBank/DDBJ databases">
        <title>Draft genome sequence of Bacillus azotoformans MEV2011, a (co-) denitrifying strain unable to grow in the presence of oxygen.</title>
        <authorList>
            <person name="Nielsen M."/>
            <person name="Schreiber L."/>
            <person name="Finster K."/>
            <person name="Schramm A."/>
        </authorList>
    </citation>
    <scope>NUCLEOTIDE SEQUENCE [LARGE SCALE GENOMIC DNA]</scope>
    <source>
        <strain evidence="3 4">MEV2011</strain>
    </source>
</reference>
<feature type="domain" description="TRAP C4-dicarboxylate transport system permease DctM subunit" evidence="2">
    <location>
        <begin position="135"/>
        <end position="579"/>
    </location>
</feature>
<feature type="transmembrane region" description="Helical" evidence="1">
    <location>
        <begin position="125"/>
        <end position="141"/>
    </location>
</feature>
<feature type="transmembrane region" description="Helical" evidence="1">
    <location>
        <begin position="423"/>
        <end position="447"/>
    </location>
</feature>
<dbReference type="InterPro" id="IPR010656">
    <property type="entry name" value="DctM"/>
</dbReference>
<feature type="transmembrane region" description="Helical" evidence="1">
    <location>
        <begin position="95"/>
        <end position="113"/>
    </location>
</feature>
<keyword evidence="1" id="KW-0812">Transmembrane</keyword>
<organism evidence="3 4">
    <name type="scientific">Schinkia azotoformans MEV2011</name>
    <dbReference type="NCBI Taxonomy" id="1348973"/>
    <lineage>
        <taxon>Bacteria</taxon>
        <taxon>Bacillati</taxon>
        <taxon>Bacillota</taxon>
        <taxon>Bacilli</taxon>
        <taxon>Bacillales</taxon>
        <taxon>Bacillaceae</taxon>
        <taxon>Calidifontibacillus/Schinkia group</taxon>
        <taxon>Schinkia</taxon>
    </lineage>
</organism>
<feature type="transmembrane region" description="Helical" evidence="1">
    <location>
        <begin position="36"/>
        <end position="59"/>
    </location>
</feature>
<proteinExistence type="predicted"/>
<feature type="transmembrane region" description="Helical" evidence="1">
    <location>
        <begin position="361"/>
        <end position="379"/>
    </location>
</feature>
<evidence type="ECO:0000259" key="2">
    <source>
        <dbReference type="Pfam" id="PF06808"/>
    </source>
</evidence>
<dbReference type="Proteomes" id="UP000027936">
    <property type="component" value="Unassembled WGS sequence"/>
</dbReference>
<feature type="transmembrane region" description="Helical" evidence="1">
    <location>
        <begin position="323"/>
        <end position="340"/>
    </location>
</feature>
<dbReference type="RefSeq" id="WP_035197518.1">
    <property type="nucleotide sequence ID" value="NZ_JJRY01000021.1"/>
</dbReference>
<dbReference type="PANTHER" id="PTHR43849:SF2">
    <property type="entry name" value="BLL3936 PROTEIN"/>
    <property type="match status" value="1"/>
</dbReference>
<feature type="transmembrane region" description="Helical" evidence="1">
    <location>
        <begin position="148"/>
        <end position="168"/>
    </location>
</feature>
<dbReference type="Pfam" id="PF06808">
    <property type="entry name" value="DctM"/>
    <property type="match status" value="1"/>
</dbReference>
<evidence type="ECO:0000313" key="4">
    <source>
        <dbReference type="Proteomes" id="UP000027936"/>
    </source>
</evidence>
<feature type="transmembrane region" description="Helical" evidence="1">
    <location>
        <begin position="482"/>
        <end position="500"/>
    </location>
</feature>
<feature type="transmembrane region" description="Helical" evidence="1">
    <location>
        <begin position="582"/>
        <end position="608"/>
    </location>
</feature>
<dbReference type="InterPro" id="IPR011853">
    <property type="entry name" value="TRAP_DctM-Dct_fused"/>
</dbReference>
<dbReference type="PATRIC" id="fig|1348973.3.peg.3781"/>
<feature type="transmembrane region" description="Helical" evidence="1">
    <location>
        <begin position="385"/>
        <end position="402"/>
    </location>
</feature>
<comment type="caution">
    <text evidence="3">The sequence shown here is derived from an EMBL/GenBank/DDBJ whole genome shotgun (WGS) entry which is preliminary data.</text>
</comment>
<feature type="transmembrane region" description="Helical" evidence="1">
    <location>
        <begin position="620"/>
        <end position="646"/>
    </location>
</feature>
<dbReference type="PANTHER" id="PTHR43849">
    <property type="entry name" value="BLL3936 PROTEIN"/>
    <property type="match status" value="1"/>
</dbReference>
<gene>
    <name evidence="3" type="ORF">M670_03899</name>
</gene>
<feature type="transmembrane region" description="Helical" evidence="1">
    <location>
        <begin position="65"/>
        <end position="83"/>
    </location>
</feature>
<feature type="transmembrane region" description="Helical" evidence="1">
    <location>
        <begin position="453"/>
        <end position="475"/>
    </location>
</feature>
<feature type="transmembrane region" description="Helical" evidence="1">
    <location>
        <begin position="555"/>
        <end position="576"/>
    </location>
</feature>
<feature type="transmembrane region" description="Helical" evidence="1">
    <location>
        <begin position="188"/>
        <end position="216"/>
    </location>
</feature>
<keyword evidence="1" id="KW-1133">Transmembrane helix</keyword>
<accession>A0A072NHU1</accession>
<keyword evidence="1" id="KW-0472">Membrane</keyword>